<dbReference type="InterPro" id="IPR049162">
    <property type="entry name" value="GH59_C"/>
</dbReference>
<evidence type="ECO:0000313" key="9">
    <source>
        <dbReference type="Proteomes" id="UP001243364"/>
    </source>
</evidence>
<dbReference type="Gene3D" id="3.20.20.80">
    <property type="entry name" value="Glycosidases"/>
    <property type="match status" value="1"/>
</dbReference>
<proteinExistence type="inferred from homology"/>
<dbReference type="Pfam" id="PF02057">
    <property type="entry name" value="Glyco_hydro_59"/>
    <property type="match status" value="1"/>
</dbReference>
<evidence type="ECO:0000259" key="7">
    <source>
        <dbReference type="SMART" id="SM00458"/>
    </source>
</evidence>
<evidence type="ECO:0000256" key="1">
    <source>
        <dbReference type="ARBA" id="ARBA00005637"/>
    </source>
</evidence>
<protein>
    <recommendedName>
        <fullName evidence="2">galactosylceramidase</fullName>
        <ecNumber evidence="2">3.2.1.46</ecNumber>
    </recommendedName>
    <alternativeName>
        <fullName evidence="5">Galactosylceramidase</fullName>
    </alternativeName>
</protein>
<dbReference type="InterPro" id="IPR001286">
    <property type="entry name" value="Glyco_hydro_59"/>
</dbReference>
<dbReference type="EMBL" id="JAUSYA010000001">
    <property type="protein sequence ID" value="MDQ0682056.1"/>
    <property type="molecule type" value="Genomic_DNA"/>
</dbReference>
<evidence type="ECO:0000313" key="8">
    <source>
        <dbReference type="EMBL" id="MDQ0682056.1"/>
    </source>
</evidence>
<dbReference type="CDD" id="cd00161">
    <property type="entry name" value="beta-trefoil_Ricin-like"/>
    <property type="match status" value="1"/>
</dbReference>
<dbReference type="SUPFAM" id="SSF51445">
    <property type="entry name" value="(Trans)glycosidases"/>
    <property type="match status" value="1"/>
</dbReference>
<dbReference type="SMART" id="SM00458">
    <property type="entry name" value="RICIN"/>
    <property type="match status" value="1"/>
</dbReference>
<reference evidence="8 9" key="1">
    <citation type="submission" date="2023-07" db="EMBL/GenBank/DDBJ databases">
        <title>Comparative genomics of wheat-associated soil bacteria to identify genetic determinants of phenazine resistance.</title>
        <authorList>
            <person name="Mouncey N."/>
        </authorList>
    </citation>
    <scope>NUCLEOTIDE SEQUENCE [LARGE SCALE GENOMIC DNA]</scope>
    <source>
        <strain evidence="8 9">W4I19-2</strain>
    </source>
</reference>
<dbReference type="Gene3D" id="3.20.20.70">
    <property type="entry name" value="Aldolase class I"/>
    <property type="match status" value="1"/>
</dbReference>
<evidence type="ECO:0000256" key="4">
    <source>
        <dbReference type="ARBA" id="ARBA00022963"/>
    </source>
</evidence>
<feature type="signal peptide" evidence="6">
    <location>
        <begin position="1"/>
        <end position="38"/>
    </location>
</feature>
<dbReference type="InterPro" id="IPR049161">
    <property type="entry name" value="GH59_cat"/>
</dbReference>
<dbReference type="SUPFAM" id="SSF50370">
    <property type="entry name" value="Ricin B-like lectins"/>
    <property type="match status" value="1"/>
</dbReference>
<dbReference type="InterPro" id="IPR013785">
    <property type="entry name" value="Aldolase_TIM"/>
</dbReference>
<gene>
    <name evidence="8" type="ORF">QFZ56_001019</name>
</gene>
<organism evidence="8 9">
    <name type="scientific">Streptomyces achromogenes</name>
    <dbReference type="NCBI Taxonomy" id="67255"/>
    <lineage>
        <taxon>Bacteria</taxon>
        <taxon>Bacillati</taxon>
        <taxon>Actinomycetota</taxon>
        <taxon>Actinomycetes</taxon>
        <taxon>Kitasatosporales</taxon>
        <taxon>Streptomycetaceae</taxon>
        <taxon>Streptomyces</taxon>
    </lineage>
</organism>
<evidence type="ECO:0000256" key="3">
    <source>
        <dbReference type="ARBA" id="ARBA00022919"/>
    </source>
</evidence>
<keyword evidence="3" id="KW-0746">Sphingolipid metabolism</keyword>
<feature type="domain" description="Ricin B lectin" evidence="7">
    <location>
        <begin position="686"/>
        <end position="823"/>
    </location>
</feature>
<feature type="chain" id="PRO_5046314025" description="galactosylceramidase" evidence="6">
    <location>
        <begin position="39"/>
        <end position="826"/>
    </location>
</feature>
<evidence type="ECO:0000256" key="2">
    <source>
        <dbReference type="ARBA" id="ARBA00012657"/>
    </source>
</evidence>
<dbReference type="Proteomes" id="UP001243364">
    <property type="component" value="Unassembled WGS sequence"/>
</dbReference>
<comment type="caution">
    <text evidence="8">The sequence shown here is derived from an EMBL/GenBank/DDBJ whole genome shotgun (WGS) entry which is preliminary data.</text>
</comment>
<evidence type="ECO:0000256" key="6">
    <source>
        <dbReference type="SAM" id="SignalP"/>
    </source>
</evidence>
<dbReference type="PRINTS" id="PR00850">
    <property type="entry name" value="GLHYDRLASE59"/>
</dbReference>
<dbReference type="RefSeq" id="WP_307040458.1">
    <property type="nucleotide sequence ID" value="NZ_JAUSYA010000001.1"/>
</dbReference>
<dbReference type="Pfam" id="PF14200">
    <property type="entry name" value="RicinB_lectin_2"/>
    <property type="match status" value="1"/>
</dbReference>
<keyword evidence="6" id="KW-0732">Signal</keyword>
<dbReference type="InterPro" id="IPR017853">
    <property type="entry name" value="GH"/>
</dbReference>
<accession>A0ABU0PUI8</accession>
<name>A0ABU0PUI8_STRAH</name>
<dbReference type="InterPro" id="IPR000772">
    <property type="entry name" value="Ricin_B_lectin"/>
</dbReference>
<dbReference type="PROSITE" id="PS50231">
    <property type="entry name" value="RICIN_B_LECTIN"/>
    <property type="match status" value="1"/>
</dbReference>
<evidence type="ECO:0000256" key="5">
    <source>
        <dbReference type="ARBA" id="ARBA00033098"/>
    </source>
</evidence>
<keyword evidence="4" id="KW-0442">Lipid degradation</keyword>
<dbReference type="Pfam" id="PF21708">
    <property type="entry name" value="Glyco_hydro_59_C"/>
    <property type="match status" value="1"/>
</dbReference>
<comment type="similarity">
    <text evidence="1">Belongs to the glycosyl hydrolase 59 family.</text>
</comment>
<dbReference type="PANTHER" id="PTHR15172">
    <property type="entry name" value="GALACTOCEREBROSIDASE"/>
    <property type="match status" value="1"/>
</dbReference>
<dbReference type="EC" id="3.2.1.46" evidence="2"/>
<keyword evidence="4" id="KW-0443">Lipid metabolism</keyword>
<dbReference type="Gene3D" id="2.60.120.560">
    <property type="entry name" value="Exo-inulinase, domain 1"/>
    <property type="match status" value="1"/>
</dbReference>
<keyword evidence="9" id="KW-1185">Reference proteome</keyword>
<dbReference type="InterPro" id="IPR035992">
    <property type="entry name" value="Ricin_B-like_lectins"/>
</dbReference>
<sequence>MHNALSLPDRHIRRLAALAALLMALALLTGRAVSPAYAATDTAITVDGASGGRTFDGVGAISGGGGNSRLLVDYPATQRSQVLDYLFKPGYGAALQILKVEIGGDTNSTDGSEASFEHARGEIDCNAGYEWWMMEQAKARNPGIKLFALAWGAPGWIGNGSFYSTDGINYLIDWLGCAKQHGLTIDYIGGRNEKTYNAGFYEQLKSAMAANGYTSTKLVGSDETNWNIATAMKTDSALNNAVDIVGAHYPCTYASAMTTCSSSADAQSLGKQLWASENGSENAETGAAPVARAINRGYLDAKLSAYINWPLLAADYQNLYFHDQGLVTANQPWSGAYSVSRTAWSIAQTTQFTSPGWKYLDTASGYLGGDRTNGSYVSYAAPDKSAWSTVFETMDATASQTVTLNVAGGLPGGALHVWSTDLSQPGGATPRMVQNSDLTATNGTYSLTLDPGHVYTVTTTTGQGAGTVTSPARNRLVMPYSDSFAGYSTGQEAKYFASMNGAFQAAPCTGGRTGQCLRQTAPQKPIVWWYPASNAVQPYTLMGDVGWSNYTVSSDVLLEKSGSSAELLGRVGTQTKFSAGGMNAYHLRLSDTGSWSLLKTDTAGNNAWNWTTLASGTVTAPGTGTWHKLSLTFQDSTITAKIDGNTVGTVTDASYGAGLAGLGTAGYYPVEYSNFSVTHEPVSDLSGTYKIVSLSSGKVLTVYNGGTSDGTPVVQKTDANSGSQQWNLAYTSGGYLTVTGVTSGKALDINAASTWPGTQLQVGTPSGSVSQQWLIVPAGSGTYTIESRSNGYKADVYKGGTTDNTPIDQWFTNGSSNQRWKLVKVA</sequence>
<dbReference type="Gene3D" id="2.80.10.50">
    <property type="match status" value="2"/>
</dbReference>
<dbReference type="PANTHER" id="PTHR15172:SF1">
    <property type="entry name" value="GALACTOCEREBROSIDASE"/>
    <property type="match status" value="1"/>
</dbReference>